<evidence type="ECO:0000313" key="2">
    <source>
        <dbReference type="Proteomes" id="UP000321362"/>
    </source>
</evidence>
<evidence type="ECO:0000313" key="1">
    <source>
        <dbReference type="EMBL" id="QEC79063.1"/>
    </source>
</evidence>
<proteinExistence type="predicted"/>
<dbReference type="Proteomes" id="UP000321362">
    <property type="component" value="Chromosome"/>
</dbReference>
<protein>
    <submittedName>
        <fullName evidence="1">Uncharacterized protein</fullName>
    </submittedName>
</protein>
<organism evidence="1 2">
    <name type="scientific">Mucilaginibacter ginsenosidivorax</name>
    <dbReference type="NCBI Taxonomy" id="862126"/>
    <lineage>
        <taxon>Bacteria</taxon>
        <taxon>Pseudomonadati</taxon>
        <taxon>Bacteroidota</taxon>
        <taxon>Sphingobacteriia</taxon>
        <taxon>Sphingobacteriales</taxon>
        <taxon>Sphingobacteriaceae</taxon>
        <taxon>Mucilaginibacter</taxon>
    </lineage>
</organism>
<dbReference type="OrthoDB" id="793431at2"/>
<accession>A0A5B8W5J4</accession>
<name>A0A5B8W5J4_9SPHI</name>
<dbReference type="EMBL" id="CP042437">
    <property type="protein sequence ID" value="QEC79063.1"/>
    <property type="molecule type" value="Genomic_DNA"/>
</dbReference>
<gene>
    <name evidence="1" type="ORF">FSB76_25070</name>
</gene>
<dbReference type="KEGG" id="mgk:FSB76_25070"/>
<dbReference type="RefSeq" id="WP_147058298.1">
    <property type="nucleotide sequence ID" value="NZ_CP042437.1"/>
</dbReference>
<reference evidence="1 2" key="1">
    <citation type="journal article" date="2013" name="J. Microbiol.">
        <title>Mucilaginibacter ginsenosidivorax sp. nov., with ginsenoside converting activity isolated from sediment.</title>
        <authorList>
            <person name="Kim J.K."/>
            <person name="Choi T.E."/>
            <person name="Liu Q.M."/>
            <person name="Park H.Y."/>
            <person name="Yi T.H."/>
            <person name="Yoon M.H."/>
            <person name="Kim S.C."/>
            <person name="Im W.T."/>
        </authorList>
    </citation>
    <scope>NUCLEOTIDE SEQUENCE [LARGE SCALE GENOMIC DNA]</scope>
    <source>
        <strain evidence="1 2">KHI28</strain>
    </source>
</reference>
<keyword evidence="2" id="KW-1185">Reference proteome</keyword>
<dbReference type="AlphaFoldDB" id="A0A5B8W5J4"/>
<sequence length="235" mass="26750">MIDKTLKTTTGKLQIKIPTQLSDVTLGQMMAMQAKPNLNDIEAISILSGIAVQELQQVKDANDFLVFADSVLALAYQIKYLYNSDEIPKQVSFLMPGESRPKTVKVLDNLSVEPAGAFMAAREIIADEVNAHIKQFGEENWKENFNPSLNACCQVLAHYFYCRATSKPYNEYQAEEFSNHIKNMRVTEALPIAKHFFIFYPSLSKPKTSYWHRLQQFWKNGLAYNRSKSLNISTP</sequence>